<dbReference type="InterPro" id="IPR006225">
    <property type="entry name" value="PsdUridine_synth_RluC/D"/>
</dbReference>
<evidence type="ECO:0000313" key="7">
    <source>
        <dbReference type="Proteomes" id="UP000005561"/>
    </source>
</evidence>
<dbReference type="EMBL" id="ACCL02000027">
    <property type="protein sequence ID" value="EET58635.1"/>
    <property type="molecule type" value="Genomic_DNA"/>
</dbReference>
<sequence length="313" mass="36195">MEKCMKRILNYQIEKEWEGESAAAFLRAKGFSRHILTHLKQTEGGICRNGSRIWLSERLHFGDVLTVTFLEERSSENIVPVPMKLDIVYEDEDLLVIDKPADMPVHPSIHNFDNTLANGLAYYYESRGEAFVYRCITRLDRDTTGLLLVAKNMLSGAFLAEMGKRREIHREYLAIVTGKTEAEGTVDAPIARVEGSVLERCVDFQRGERAVTHYRTLEYRDGYSLVRLKLETGRTHQIRVHMKYIGHPLTGDFLYNPDYRLMDHQALHSHYLAFRHPITGERMEFTSQPPWQGLWEGREEDGEETLKSCHCSM</sequence>
<reference evidence="6" key="1">
    <citation type="submission" date="2009-07" db="EMBL/GenBank/DDBJ databases">
        <authorList>
            <person name="Weinstock G."/>
            <person name="Sodergren E."/>
            <person name="Clifton S."/>
            <person name="Fulton L."/>
            <person name="Fulton B."/>
            <person name="Courtney L."/>
            <person name="Fronick C."/>
            <person name="Harrison M."/>
            <person name="Strong C."/>
            <person name="Farmer C."/>
            <person name="Delahaunty K."/>
            <person name="Markovic C."/>
            <person name="Hall O."/>
            <person name="Minx P."/>
            <person name="Tomlinson C."/>
            <person name="Mitreva M."/>
            <person name="Nelson J."/>
            <person name="Hou S."/>
            <person name="Wollam A."/>
            <person name="Pepin K.H."/>
            <person name="Johnson M."/>
            <person name="Bhonagiri V."/>
            <person name="Nash W.E."/>
            <person name="Warren W."/>
            <person name="Chinwalla A."/>
            <person name="Mardis E.R."/>
            <person name="Wilson R.K."/>
        </authorList>
    </citation>
    <scope>NUCLEOTIDE SEQUENCE [LARGE SCALE GENOMIC DNA]</scope>
    <source>
        <strain evidence="6">DSM 14469</strain>
    </source>
</reference>
<dbReference type="Gene3D" id="3.30.2350.10">
    <property type="entry name" value="Pseudouridine synthase"/>
    <property type="match status" value="1"/>
</dbReference>
<dbReference type="InterPro" id="IPR020103">
    <property type="entry name" value="PsdUridine_synth_cat_dom_sf"/>
</dbReference>
<dbReference type="GO" id="GO:0009982">
    <property type="term" value="F:pseudouridine synthase activity"/>
    <property type="evidence" value="ECO:0007669"/>
    <property type="project" value="InterPro"/>
</dbReference>
<dbReference type="InterPro" id="IPR050188">
    <property type="entry name" value="RluA_PseudoU_synthase"/>
</dbReference>
<dbReference type="InterPro" id="IPR006224">
    <property type="entry name" value="PsdUridine_synth_RluA-like_CS"/>
</dbReference>
<comment type="caution">
    <text evidence="6">The sequence shown here is derived from an EMBL/GenBank/DDBJ whole genome shotgun (WGS) entry which is preliminary data.</text>
</comment>
<comment type="function">
    <text evidence="4">Responsible for synthesis of pseudouridine from uracil.</text>
</comment>
<gene>
    <name evidence="6" type="ORF">BRYFOR_09363</name>
</gene>
<comment type="similarity">
    <text evidence="2 4">Belongs to the pseudouridine synthase RluA family.</text>
</comment>
<dbReference type="Pfam" id="PF00849">
    <property type="entry name" value="PseudoU_synth_2"/>
    <property type="match status" value="1"/>
</dbReference>
<dbReference type="NCBIfam" id="TIGR00005">
    <property type="entry name" value="rluA_subfam"/>
    <property type="match status" value="1"/>
</dbReference>
<keyword evidence="4 6" id="KW-0413">Isomerase</keyword>
<accession>C6LL16</accession>
<dbReference type="PANTHER" id="PTHR21600">
    <property type="entry name" value="MITOCHONDRIAL RNA PSEUDOURIDINE SYNTHASE"/>
    <property type="match status" value="1"/>
</dbReference>
<dbReference type="Proteomes" id="UP000005561">
    <property type="component" value="Unassembled WGS sequence"/>
</dbReference>
<dbReference type="CDD" id="cd02869">
    <property type="entry name" value="PseudoU_synth_RluA_like"/>
    <property type="match status" value="1"/>
</dbReference>
<dbReference type="GO" id="GO:0140098">
    <property type="term" value="F:catalytic activity, acting on RNA"/>
    <property type="evidence" value="ECO:0007669"/>
    <property type="project" value="UniProtKB-ARBA"/>
</dbReference>
<feature type="domain" description="Pseudouridine synthase RsuA/RluA-like" evidence="5">
    <location>
        <begin position="93"/>
        <end position="243"/>
    </location>
</feature>
<dbReference type="SUPFAM" id="SSF55120">
    <property type="entry name" value="Pseudouridine synthase"/>
    <property type="match status" value="1"/>
</dbReference>
<protein>
    <recommendedName>
        <fullName evidence="4">Pseudouridine synthase</fullName>
        <ecNumber evidence="4">5.4.99.-</ecNumber>
    </recommendedName>
</protein>
<evidence type="ECO:0000256" key="2">
    <source>
        <dbReference type="ARBA" id="ARBA00010876"/>
    </source>
</evidence>
<dbReference type="PANTHER" id="PTHR21600:SF35">
    <property type="entry name" value="PSEUDOURIDINE SYNTHASE"/>
    <property type="match status" value="1"/>
</dbReference>
<keyword evidence="7" id="KW-1185">Reference proteome</keyword>
<dbReference type="STRING" id="168384.SAMN05660368_02485"/>
<comment type="catalytic activity">
    <reaction evidence="1 4">
        <text>a uridine in RNA = a pseudouridine in RNA</text>
        <dbReference type="Rhea" id="RHEA:48348"/>
        <dbReference type="Rhea" id="RHEA-COMP:12068"/>
        <dbReference type="Rhea" id="RHEA-COMP:12069"/>
        <dbReference type="ChEBI" id="CHEBI:65314"/>
        <dbReference type="ChEBI" id="CHEBI:65315"/>
    </reaction>
</comment>
<dbReference type="eggNOG" id="COG0564">
    <property type="taxonomic scope" value="Bacteria"/>
</dbReference>
<dbReference type="AlphaFoldDB" id="C6LL16"/>
<feature type="active site" evidence="3">
    <location>
        <position position="140"/>
    </location>
</feature>
<dbReference type="InterPro" id="IPR006145">
    <property type="entry name" value="PsdUridine_synth_RsuA/RluA"/>
</dbReference>
<organism evidence="6 7">
    <name type="scientific">Marvinbryantia formatexigens DSM 14469</name>
    <dbReference type="NCBI Taxonomy" id="478749"/>
    <lineage>
        <taxon>Bacteria</taxon>
        <taxon>Bacillati</taxon>
        <taxon>Bacillota</taxon>
        <taxon>Clostridia</taxon>
        <taxon>Lachnospirales</taxon>
        <taxon>Lachnospiraceae</taxon>
        <taxon>Marvinbryantia</taxon>
    </lineage>
</organism>
<evidence type="ECO:0000256" key="3">
    <source>
        <dbReference type="PIRSR" id="PIRSR606225-1"/>
    </source>
</evidence>
<dbReference type="GO" id="GO:0000455">
    <property type="term" value="P:enzyme-directed rRNA pseudouridine synthesis"/>
    <property type="evidence" value="ECO:0007669"/>
    <property type="project" value="TreeGrafter"/>
</dbReference>
<proteinExistence type="inferred from homology"/>
<evidence type="ECO:0000313" key="6">
    <source>
        <dbReference type="EMBL" id="EET58635.1"/>
    </source>
</evidence>
<dbReference type="EC" id="5.4.99.-" evidence="4"/>
<evidence type="ECO:0000256" key="1">
    <source>
        <dbReference type="ARBA" id="ARBA00000073"/>
    </source>
</evidence>
<name>C6LL16_9FIRM</name>
<evidence type="ECO:0000259" key="5">
    <source>
        <dbReference type="Pfam" id="PF00849"/>
    </source>
</evidence>
<evidence type="ECO:0000256" key="4">
    <source>
        <dbReference type="RuleBase" id="RU362028"/>
    </source>
</evidence>
<dbReference type="GO" id="GO:0003723">
    <property type="term" value="F:RNA binding"/>
    <property type="evidence" value="ECO:0007669"/>
    <property type="project" value="InterPro"/>
</dbReference>
<dbReference type="PROSITE" id="PS01129">
    <property type="entry name" value="PSI_RLU"/>
    <property type="match status" value="1"/>
</dbReference>